<evidence type="ECO:0000256" key="2">
    <source>
        <dbReference type="SAM" id="Phobius"/>
    </source>
</evidence>
<evidence type="ECO:0000313" key="4">
    <source>
        <dbReference type="EMBL" id="KAG6523005.1"/>
    </source>
</evidence>
<keyword evidence="2" id="KW-1133">Transmembrane helix</keyword>
<dbReference type="EMBL" id="JACMSC010000005">
    <property type="protein sequence ID" value="KAG6523005.1"/>
    <property type="molecule type" value="Genomic_DNA"/>
</dbReference>
<sequence>MANPQWRLQSDAHESTIWAIKISFCFLGIVSFGAATRAAVPATAAALYSALPGLRAFLRSWFSPQYLFVAVHFMILAIWKLSDRKQQPQSDRWSATEPGGDPIKIKSFVSAHSYELNQKCSPVIHCDEISLSSASAAISSSETSSSNISCLTLDSVESSTASSKKAIELDPKRCITEEEDKELVTALETAGMENDSMEVTWKAITEKSSQASAWPEPAPAPPSSFSGDDDLTQRFEDFIKKNHEQIRFSIFEGLYLFAYGGNSGSILLEGLCFPSDWCAIADKIKS</sequence>
<protein>
    <recommendedName>
        <fullName evidence="3">DUF4408 domain-containing protein</fullName>
    </recommendedName>
</protein>
<proteinExistence type="predicted"/>
<evidence type="ECO:0000313" key="5">
    <source>
        <dbReference type="Proteomes" id="UP000734854"/>
    </source>
</evidence>
<dbReference type="AlphaFoldDB" id="A0A8J5LTQ2"/>
<organism evidence="4 5">
    <name type="scientific">Zingiber officinale</name>
    <name type="common">Ginger</name>
    <name type="synonym">Amomum zingiber</name>
    <dbReference type="NCBI Taxonomy" id="94328"/>
    <lineage>
        <taxon>Eukaryota</taxon>
        <taxon>Viridiplantae</taxon>
        <taxon>Streptophyta</taxon>
        <taxon>Embryophyta</taxon>
        <taxon>Tracheophyta</taxon>
        <taxon>Spermatophyta</taxon>
        <taxon>Magnoliopsida</taxon>
        <taxon>Liliopsida</taxon>
        <taxon>Zingiberales</taxon>
        <taxon>Zingiberaceae</taxon>
        <taxon>Zingiber</taxon>
    </lineage>
</organism>
<dbReference type="Proteomes" id="UP000734854">
    <property type="component" value="Unassembled WGS sequence"/>
</dbReference>
<evidence type="ECO:0000259" key="3">
    <source>
        <dbReference type="Pfam" id="PF14364"/>
    </source>
</evidence>
<comment type="caution">
    <text evidence="4">The sequence shown here is derived from an EMBL/GenBank/DDBJ whole genome shotgun (WGS) entry which is preliminary data.</text>
</comment>
<feature type="transmembrane region" description="Helical" evidence="2">
    <location>
        <begin position="63"/>
        <end position="82"/>
    </location>
</feature>
<dbReference type="InterPro" id="IPR025520">
    <property type="entry name" value="DUF4408"/>
</dbReference>
<accession>A0A8J5LTQ2</accession>
<feature type="transmembrane region" description="Helical" evidence="2">
    <location>
        <begin position="24"/>
        <end position="51"/>
    </location>
</feature>
<keyword evidence="2" id="KW-0472">Membrane</keyword>
<dbReference type="Pfam" id="PF14364">
    <property type="entry name" value="DUF4408"/>
    <property type="match status" value="1"/>
</dbReference>
<name>A0A8J5LTQ2_ZINOF</name>
<feature type="region of interest" description="Disordered" evidence="1">
    <location>
        <begin position="208"/>
        <end position="227"/>
    </location>
</feature>
<reference evidence="4 5" key="1">
    <citation type="submission" date="2020-08" db="EMBL/GenBank/DDBJ databases">
        <title>Plant Genome Project.</title>
        <authorList>
            <person name="Zhang R.-G."/>
        </authorList>
    </citation>
    <scope>NUCLEOTIDE SEQUENCE [LARGE SCALE GENOMIC DNA]</scope>
    <source>
        <tissue evidence="4">Rhizome</tissue>
    </source>
</reference>
<keyword evidence="2" id="KW-0812">Transmembrane</keyword>
<gene>
    <name evidence="4" type="ORF">ZIOFF_020162</name>
</gene>
<evidence type="ECO:0000256" key="1">
    <source>
        <dbReference type="SAM" id="MobiDB-lite"/>
    </source>
</evidence>
<feature type="domain" description="DUF4408" evidence="3">
    <location>
        <begin position="52"/>
        <end position="82"/>
    </location>
</feature>
<keyword evidence="5" id="KW-1185">Reference proteome</keyword>